<organism evidence="1 2">
    <name type="scientific">Micromonospora craterilacus</name>
    <dbReference type="NCBI Taxonomy" id="1655439"/>
    <lineage>
        <taxon>Bacteria</taxon>
        <taxon>Bacillati</taxon>
        <taxon>Actinomycetota</taxon>
        <taxon>Actinomycetes</taxon>
        <taxon>Micromonosporales</taxon>
        <taxon>Micromonosporaceae</taxon>
        <taxon>Micromonospora</taxon>
    </lineage>
</organism>
<dbReference type="GO" id="GO:0016853">
    <property type="term" value="F:isomerase activity"/>
    <property type="evidence" value="ECO:0007669"/>
    <property type="project" value="UniProtKB-KW"/>
</dbReference>
<dbReference type="NCBIfam" id="NF035938">
    <property type="entry name" value="EboA_domain"/>
    <property type="match status" value="1"/>
</dbReference>
<reference evidence="1 2" key="1">
    <citation type="submission" date="2018-01" db="EMBL/GenBank/DDBJ databases">
        <title>Draft genome sequence of Jishengella sp. NA12.</title>
        <authorList>
            <person name="Sahin N."/>
            <person name="Ay H."/>
            <person name="Saygin H."/>
        </authorList>
    </citation>
    <scope>NUCLEOTIDE SEQUENCE [LARGE SCALE GENOMIC DNA]</scope>
    <source>
        <strain evidence="1 2">NA12</strain>
    </source>
</reference>
<sequence length="206" mass="21802">MTPDELRAALRGVPDPEWLAAAVHRIGFEPTTITTFFAAAGRRCGRAELPDLPGWTADEAARALLLTALPAGHAGWAEALYRDGDAAEKRAVLKALPLLPIGAAGLPLLHDAIRTNDTRLVAAALGPYAHHLDPPTWRQAVLKCVFTGVPLAVVADLDARADGELAAMLAALAAERRAAGRAMPADATELLDRLSARVDQPHLREA</sequence>
<dbReference type="EMBL" id="POTY01000215">
    <property type="protein sequence ID" value="PZG12214.1"/>
    <property type="molecule type" value="Genomic_DNA"/>
</dbReference>
<gene>
    <name evidence="1" type="ORF">C1I95_26305</name>
</gene>
<evidence type="ECO:0000313" key="1">
    <source>
        <dbReference type="EMBL" id="PZG12214.1"/>
    </source>
</evidence>
<keyword evidence="2" id="KW-1185">Reference proteome</keyword>
<proteinExistence type="predicted"/>
<evidence type="ECO:0000313" key="2">
    <source>
        <dbReference type="Proteomes" id="UP000248924"/>
    </source>
</evidence>
<name>A0A2W2F948_9ACTN</name>
<protein>
    <submittedName>
        <fullName evidence="1">Sugar phosphate isomerase</fullName>
    </submittedName>
</protein>
<comment type="caution">
    <text evidence="1">The sequence shown here is derived from an EMBL/GenBank/DDBJ whole genome shotgun (WGS) entry which is preliminary data.</text>
</comment>
<dbReference type="InterPro" id="IPR047715">
    <property type="entry name" value="EboA_dom"/>
</dbReference>
<accession>A0A2W2F948</accession>
<dbReference type="OrthoDB" id="4328496at2"/>
<dbReference type="Proteomes" id="UP000248924">
    <property type="component" value="Unassembled WGS sequence"/>
</dbReference>
<dbReference type="RefSeq" id="WP_111217696.1">
    <property type="nucleotide sequence ID" value="NZ_POTY01000215.1"/>
</dbReference>
<dbReference type="AlphaFoldDB" id="A0A2W2F948"/>
<keyword evidence="1" id="KW-0413">Isomerase</keyword>